<organism evidence="2 3">
    <name type="scientific">Lophiostoma macrostomum CBS 122681</name>
    <dbReference type="NCBI Taxonomy" id="1314788"/>
    <lineage>
        <taxon>Eukaryota</taxon>
        <taxon>Fungi</taxon>
        <taxon>Dikarya</taxon>
        <taxon>Ascomycota</taxon>
        <taxon>Pezizomycotina</taxon>
        <taxon>Dothideomycetes</taxon>
        <taxon>Pleosporomycetidae</taxon>
        <taxon>Pleosporales</taxon>
        <taxon>Lophiostomataceae</taxon>
        <taxon>Lophiostoma</taxon>
    </lineage>
</organism>
<name>A0A6A6TST4_9PLEO</name>
<evidence type="ECO:0000313" key="3">
    <source>
        <dbReference type="Proteomes" id="UP000799324"/>
    </source>
</evidence>
<evidence type="ECO:0008006" key="4">
    <source>
        <dbReference type="Google" id="ProtNLM"/>
    </source>
</evidence>
<dbReference type="OrthoDB" id="2333384at2759"/>
<dbReference type="Gene3D" id="2.60.40.640">
    <property type="match status" value="1"/>
</dbReference>
<reference evidence="2" key="1">
    <citation type="journal article" date="2020" name="Stud. Mycol.">
        <title>101 Dothideomycetes genomes: a test case for predicting lifestyles and emergence of pathogens.</title>
        <authorList>
            <person name="Haridas S."/>
            <person name="Albert R."/>
            <person name="Binder M."/>
            <person name="Bloem J."/>
            <person name="Labutti K."/>
            <person name="Salamov A."/>
            <person name="Andreopoulos B."/>
            <person name="Baker S."/>
            <person name="Barry K."/>
            <person name="Bills G."/>
            <person name="Bluhm B."/>
            <person name="Cannon C."/>
            <person name="Castanera R."/>
            <person name="Culley D."/>
            <person name="Daum C."/>
            <person name="Ezra D."/>
            <person name="Gonzalez J."/>
            <person name="Henrissat B."/>
            <person name="Kuo A."/>
            <person name="Liang C."/>
            <person name="Lipzen A."/>
            <person name="Lutzoni F."/>
            <person name="Magnuson J."/>
            <person name="Mondo S."/>
            <person name="Nolan M."/>
            <person name="Ohm R."/>
            <person name="Pangilinan J."/>
            <person name="Park H.-J."/>
            <person name="Ramirez L."/>
            <person name="Alfaro M."/>
            <person name="Sun H."/>
            <person name="Tritt A."/>
            <person name="Yoshinaga Y."/>
            <person name="Zwiers L.-H."/>
            <person name="Turgeon B."/>
            <person name="Goodwin S."/>
            <person name="Spatafora J."/>
            <person name="Crous P."/>
            <person name="Grigoriev I."/>
        </authorList>
    </citation>
    <scope>NUCLEOTIDE SEQUENCE</scope>
    <source>
        <strain evidence="2">CBS 122681</strain>
    </source>
</reference>
<keyword evidence="3" id="KW-1185">Reference proteome</keyword>
<accession>A0A6A6TST4</accession>
<evidence type="ECO:0000256" key="1">
    <source>
        <dbReference type="SAM" id="MobiDB-lite"/>
    </source>
</evidence>
<feature type="compositionally biased region" description="Basic and acidic residues" evidence="1">
    <location>
        <begin position="424"/>
        <end position="435"/>
    </location>
</feature>
<dbReference type="EMBL" id="MU004289">
    <property type="protein sequence ID" value="KAF2662371.1"/>
    <property type="molecule type" value="Genomic_DNA"/>
</dbReference>
<protein>
    <recommendedName>
        <fullName evidence="4">Arrestin-like N-terminal domain-containing protein</fullName>
    </recommendedName>
</protein>
<gene>
    <name evidence="2" type="ORF">K491DRAFT_752985</name>
</gene>
<dbReference type="InterPro" id="IPR014752">
    <property type="entry name" value="Arrestin-like_C"/>
</dbReference>
<proteinExistence type="predicted"/>
<feature type="region of interest" description="Disordered" evidence="1">
    <location>
        <begin position="412"/>
        <end position="435"/>
    </location>
</feature>
<evidence type="ECO:0000313" key="2">
    <source>
        <dbReference type="EMBL" id="KAF2662371.1"/>
    </source>
</evidence>
<dbReference type="AlphaFoldDB" id="A0A6A6TST4"/>
<dbReference type="Proteomes" id="UP000799324">
    <property type="component" value="Unassembled WGS sequence"/>
</dbReference>
<sequence>MTAAVSLHGKYPNNKLRPVYIVVEPLSPGPCFTAGDVIRGTVRVNPTSRPQRVVINFKGRSKFAIARNNRNSSSPYREKVLLFSYSLELFSSETRGQSYDILNFGVNEHNRVELPFEFTFPSQVHKEAFGFECKAGHALPPPFLHYDLKHDQVVEYYLEAELFNGPTRFSPAETARLSIRFMPPDPVLLEENTQLVRSPQASRRFQTHRLHPNYDPNEGLLKRIRFGMKKDDEGTPYADITVKGNIHRTVAINAMFRSMSISFAHKTRSPTIAEPPAVFLHEIRVRLRSTVYVRVPCIGLTGERDIHDTLYRKFTLLNRRFDRGQGVPVYDGLSLQDLKHGTPQMRMDETQPDAPDFQSYGLNLMHNIELMIWLECAGEKREVMLCNAPIKIVSGVSPAEQEAVQDIVRRAEEDAIEGPPPPIDDDKEHAAPYEA</sequence>